<gene>
    <name evidence="2" type="ORF">DFH08DRAFT_933425</name>
</gene>
<sequence>MSTSKPTPVSPLSGANFDPFATHPFTSYSPPAQRAAPPPRNPAPTHSHQTSRMPSHSKPPKLSPTAGTPPIAPVFVPYRPEAPLPELSQVLKKQSPSWPGK</sequence>
<comment type="caution">
    <text evidence="2">The sequence shown here is derived from an EMBL/GenBank/DDBJ whole genome shotgun (WGS) entry which is preliminary data.</text>
</comment>
<reference evidence="2" key="1">
    <citation type="submission" date="2023-03" db="EMBL/GenBank/DDBJ databases">
        <title>Massive genome expansion in bonnet fungi (Mycena s.s.) driven by repeated elements and novel gene families across ecological guilds.</title>
        <authorList>
            <consortium name="Lawrence Berkeley National Laboratory"/>
            <person name="Harder C.B."/>
            <person name="Miyauchi S."/>
            <person name="Viragh M."/>
            <person name="Kuo A."/>
            <person name="Thoen E."/>
            <person name="Andreopoulos B."/>
            <person name="Lu D."/>
            <person name="Skrede I."/>
            <person name="Drula E."/>
            <person name="Henrissat B."/>
            <person name="Morin E."/>
            <person name="Kohler A."/>
            <person name="Barry K."/>
            <person name="LaButti K."/>
            <person name="Morin E."/>
            <person name="Salamov A."/>
            <person name="Lipzen A."/>
            <person name="Mereny Z."/>
            <person name="Hegedus B."/>
            <person name="Baldrian P."/>
            <person name="Stursova M."/>
            <person name="Weitz H."/>
            <person name="Taylor A."/>
            <person name="Grigoriev I.V."/>
            <person name="Nagy L.G."/>
            <person name="Martin F."/>
            <person name="Kauserud H."/>
        </authorList>
    </citation>
    <scope>NUCLEOTIDE SEQUENCE</scope>
    <source>
        <strain evidence="2">CBHHK002</strain>
    </source>
</reference>
<dbReference type="EMBL" id="JARIHO010000009">
    <property type="protein sequence ID" value="KAJ7355550.1"/>
    <property type="molecule type" value="Genomic_DNA"/>
</dbReference>
<evidence type="ECO:0000313" key="3">
    <source>
        <dbReference type="Proteomes" id="UP001218218"/>
    </source>
</evidence>
<accession>A0AAD7AD53</accession>
<protein>
    <submittedName>
        <fullName evidence="2">Uncharacterized protein</fullName>
    </submittedName>
</protein>
<feature type="region of interest" description="Disordered" evidence="1">
    <location>
        <begin position="1"/>
        <end position="78"/>
    </location>
</feature>
<dbReference type="AlphaFoldDB" id="A0AAD7AD53"/>
<evidence type="ECO:0000256" key="1">
    <source>
        <dbReference type="SAM" id="MobiDB-lite"/>
    </source>
</evidence>
<name>A0AAD7AD53_9AGAR</name>
<proteinExistence type="predicted"/>
<keyword evidence="3" id="KW-1185">Reference proteome</keyword>
<organism evidence="2 3">
    <name type="scientific">Mycena albidolilacea</name>
    <dbReference type="NCBI Taxonomy" id="1033008"/>
    <lineage>
        <taxon>Eukaryota</taxon>
        <taxon>Fungi</taxon>
        <taxon>Dikarya</taxon>
        <taxon>Basidiomycota</taxon>
        <taxon>Agaricomycotina</taxon>
        <taxon>Agaricomycetes</taxon>
        <taxon>Agaricomycetidae</taxon>
        <taxon>Agaricales</taxon>
        <taxon>Marasmiineae</taxon>
        <taxon>Mycenaceae</taxon>
        <taxon>Mycena</taxon>
    </lineage>
</organism>
<evidence type="ECO:0000313" key="2">
    <source>
        <dbReference type="EMBL" id="KAJ7355550.1"/>
    </source>
</evidence>
<dbReference type="Proteomes" id="UP001218218">
    <property type="component" value="Unassembled WGS sequence"/>
</dbReference>